<dbReference type="EMBL" id="JWLZ01000159">
    <property type="protein sequence ID" value="KHT63369.1"/>
    <property type="molecule type" value="Genomic_DNA"/>
</dbReference>
<dbReference type="Proteomes" id="UP000031278">
    <property type="component" value="Unassembled WGS sequence"/>
</dbReference>
<sequence length="51" mass="5529">MLKLAVIIILLMLGALLTKYLDEKSQQKVLIGFGVLVALAVVGLMASELMR</sequence>
<dbReference type="RefSeq" id="WP_039462656.1">
    <property type="nucleotide sequence ID" value="NZ_JWLZ01000159.1"/>
</dbReference>
<evidence type="ECO:0000256" key="1">
    <source>
        <dbReference type="SAM" id="Phobius"/>
    </source>
</evidence>
<keyword evidence="1" id="KW-0812">Transmembrane</keyword>
<reference evidence="2 3" key="1">
    <citation type="submission" date="2014-12" db="EMBL/GenBank/DDBJ databases">
        <title>Genome sequencing of Photobacterium gaetbulicola AD005a.</title>
        <authorList>
            <person name="Adrian T.G.S."/>
            <person name="Chan K.G."/>
        </authorList>
    </citation>
    <scope>NUCLEOTIDE SEQUENCE [LARGE SCALE GENOMIC DNA]</scope>
    <source>
        <strain evidence="2 3">AD005a</strain>
    </source>
</reference>
<keyword evidence="1" id="KW-1133">Transmembrane helix</keyword>
<organism evidence="2 3">
    <name type="scientific">Photobacterium gaetbulicola</name>
    <dbReference type="NCBI Taxonomy" id="1295392"/>
    <lineage>
        <taxon>Bacteria</taxon>
        <taxon>Pseudomonadati</taxon>
        <taxon>Pseudomonadota</taxon>
        <taxon>Gammaproteobacteria</taxon>
        <taxon>Vibrionales</taxon>
        <taxon>Vibrionaceae</taxon>
        <taxon>Photobacterium</taxon>
    </lineage>
</organism>
<accession>A0A0B9G421</accession>
<evidence type="ECO:0000313" key="3">
    <source>
        <dbReference type="Proteomes" id="UP000031278"/>
    </source>
</evidence>
<evidence type="ECO:0000313" key="2">
    <source>
        <dbReference type="EMBL" id="KHT63369.1"/>
    </source>
</evidence>
<gene>
    <name evidence="2" type="ORF">RJ45_13370</name>
</gene>
<proteinExistence type="predicted"/>
<protein>
    <submittedName>
        <fullName evidence="2">TetR family transcriptional regulator</fullName>
    </submittedName>
</protein>
<feature type="transmembrane region" description="Helical" evidence="1">
    <location>
        <begin position="28"/>
        <end position="46"/>
    </location>
</feature>
<dbReference type="AlphaFoldDB" id="A0A0B9G421"/>
<name>A0A0B9G421_9GAMM</name>
<comment type="caution">
    <text evidence="2">The sequence shown here is derived from an EMBL/GenBank/DDBJ whole genome shotgun (WGS) entry which is preliminary data.</text>
</comment>
<keyword evidence="1" id="KW-0472">Membrane</keyword>